<dbReference type="HOGENOM" id="CLU_155254_0_0_5"/>
<keyword evidence="1" id="KW-0614">Plasmid</keyword>
<gene>
    <name evidence="1" type="ordered locus">Rsph17025_4085</name>
</gene>
<name>A4WZX3_CERS5</name>
<accession>A4WZX3</accession>
<reference evidence="1" key="1">
    <citation type="submission" date="2007-04" db="EMBL/GenBank/DDBJ databases">
        <title>Complete sequence of plasmid pRSPA02 of Rhodobacter sphaeroides ATCC 17025.</title>
        <authorList>
            <consortium name="US DOE Joint Genome Institute"/>
            <person name="Copeland A."/>
            <person name="Lucas S."/>
            <person name="Lapidus A."/>
            <person name="Barry K."/>
            <person name="Detter J.C."/>
            <person name="Glavina del Rio T."/>
            <person name="Hammon N."/>
            <person name="Israni S."/>
            <person name="Dalin E."/>
            <person name="Tice H."/>
            <person name="Pitluck S."/>
            <person name="Chertkov O."/>
            <person name="Brettin T."/>
            <person name="Bruce D."/>
            <person name="Han C."/>
            <person name="Schmutz J."/>
            <person name="Larimer F."/>
            <person name="Land M."/>
            <person name="Hauser L."/>
            <person name="Kyrpides N."/>
            <person name="Kim E."/>
            <person name="Richardson P."/>
            <person name="Mackenzie C."/>
            <person name="Choudhary M."/>
            <person name="Donohue T.J."/>
            <person name="Kaplan S."/>
        </authorList>
    </citation>
    <scope>NUCLEOTIDE SEQUENCE [LARGE SCALE GENOMIC DNA]</scope>
    <source>
        <strain evidence="1">ATCC 17025</strain>
        <plasmid evidence="1">pRSPA02</plasmid>
    </source>
</reference>
<organism evidence="1">
    <name type="scientific">Cereibacter sphaeroides (strain ATCC 17025 / ATH 2.4.3)</name>
    <name type="common">Rhodobacter sphaeroides</name>
    <dbReference type="NCBI Taxonomy" id="349102"/>
    <lineage>
        <taxon>Bacteria</taxon>
        <taxon>Pseudomonadati</taxon>
        <taxon>Pseudomonadota</taxon>
        <taxon>Alphaproteobacteria</taxon>
        <taxon>Rhodobacterales</taxon>
        <taxon>Paracoccaceae</taxon>
        <taxon>Cereibacter</taxon>
    </lineage>
</organism>
<proteinExistence type="predicted"/>
<evidence type="ECO:0000313" key="1">
    <source>
        <dbReference type="EMBL" id="ABP72937.1"/>
    </source>
</evidence>
<dbReference type="AlphaFoldDB" id="A4WZX3"/>
<dbReference type="EMBL" id="CP000663">
    <property type="protein sequence ID" value="ABP72937.1"/>
    <property type="molecule type" value="Genomic_DNA"/>
</dbReference>
<dbReference type="KEGG" id="rsq:Rsph17025_4085"/>
<protein>
    <submittedName>
        <fullName evidence="1">Uncharacterized protein</fullName>
    </submittedName>
</protein>
<sequence length="101" mass="11191">MKHGGGLPPNNAASAAKRKQTMALEFDITTRNGPVQAQGTVDGIVPFHFEDHGDHWTARIGGHWQHTEPQPTAPGPRRMAEARRNIYRALALFRSQAKRQA</sequence>
<geneLocation type="plasmid" evidence="1">
    <name>pRSPA02</name>
</geneLocation>